<dbReference type="PRINTS" id="PR00633">
    <property type="entry name" value="RCCNDNSATION"/>
</dbReference>
<dbReference type="InterPro" id="IPR058923">
    <property type="entry name" value="RCC1-like_dom"/>
</dbReference>
<dbReference type="Pfam" id="PF13540">
    <property type="entry name" value="RCC1_2"/>
    <property type="match status" value="2"/>
</dbReference>
<dbReference type="PROSITE" id="PS00626">
    <property type="entry name" value="RCC1_2"/>
    <property type="match status" value="1"/>
</dbReference>
<dbReference type="InterPro" id="IPR009091">
    <property type="entry name" value="RCC1/BLIP-II"/>
</dbReference>
<feature type="domain" description="RCC1-like" evidence="3">
    <location>
        <begin position="131"/>
        <end position="363"/>
    </location>
</feature>
<evidence type="ECO:0000313" key="5">
    <source>
        <dbReference type="Proteomes" id="UP000184612"/>
    </source>
</evidence>
<organism evidence="4 5">
    <name type="scientific">Anaerocolumna xylanovorans DSM 12503</name>
    <dbReference type="NCBI Taxonomy" id="1121345"/>
    <lineage>
        <taxon>Bacteria</taxon>
        <taxon>Bacillati</taxon>
        <taxon>Bacillota</taxon>
        <taxon>Clostridia</taxon>
        <taxon>Lachnospirales</taxon>
        <taxon>Lachnospiraceae</taxon>
        <taxon>Anaerocolumna</taxon>
    </lineage>
</organism>
<reference evidence="4 5" key="1">
    <citation type="submission" date="2016-12" db="EMBL/GenBank/DDBJ databases">
        <authorList>
            <person name="Song W.-J."/>
            <person name="Kurnit D.M."/>
        </authorList>
    </citation>
    <scope>NUCLEOTIDE SEQUENCE [LARGE SCALE GENOMIC DNA]</scope>
    <source>
        <strain evidence="4 5">DSM 12503</strain>
    </source>
</reference>
<dbReference type="PROSITE" id="PS50012">
    <property type="entry name" value="RCC1_3"/>
    <property type="match status" value="5"/>
</dbReference>
<dbReference type="PANTHER" id="PTHR45982">
    <property type="entry name" value="REGULATOR OF CHROMOSOME CONDENSATION"/>
    <property type="match status" value="1"/>
</dbReference>
<dbReference type="GO" id="GO:0005737">
    <property type="term" value="C:cytoplasm"/>
    <property type="evidence" value="ECO:0007669"/>
    <property type="project" value="TreeGrafter"/>
</dbReference>
<name>A0A1M7YHQ8_9FIRM</name>
<protein>
    <submittedName>
        <fullName evidence="4">Alpha-tubulin suppressor</fullName>
    </submittedName>
</protein>
<evidence type="ECO:0000259" key="3">
    <source>
        <dbReference type="Pfam" id="PF25390"/>
    </source>
</evidence>
<dbReference type="STRING" id="1121345.SAMN02745217_03480"/>
<evidence type="ECO:0000256" key="1">
    <source>
        <dbReference type="ARBA" id="ARBA00022658"/>
    </source>
</evidence>
<keyword evidence="2" id="KW-0677">Repeat</keyword>
<dbReference type="InterPro" id="IPR051553">
    <property type="entry name" value="Ran_GTPase-activating"/>
</dbReference>
<gene>
    <name evidence="4" type="ORF">SAMN02745217_03480</name>
</gene>
<dbReference type="RefSeq" id="WP_073590124.1">
    <property type="nucleotide sequence ID" value="NZ_FRFD01000010.1"/>
</dbReference>
<evidence type="ECO:0000256" key="2">
    <source>
        <dbReference type="ARBA" id="ARBA00022737"/>
    </source>
</evidence>
<keyword evidence="1" id="KW-0344">Guanine-nucleotide releasing factor</keyword>
<dbReference type="InterPro" id="IPR000408">
    <property type="entry name" value="Reg_chr_condens"/>
</dbReference>
<dbReference type="OrthoDB" id="27389at2"/>
<dbReference type="EMBL" id="FRFD01000010">
    <property type="protein sequence ID" value="SHO52048.1"/>
    <property type="molecule type" value="Genomic_DNA"/>
</dbReference>
<keyword evidence="5" id="KW-1185">Reference proteome</keyword>
<dbReference type="Proteomes" id="UP000184612">
    <property type="component" value="Unassembled WGS sequence"/>
</dbReference>
<proteinExistence type="predicted"/>
<dbReference type="Pfam" id="PF25390">
    <property type="entry name" value="WD40_RLD"/>
    <property type="match status" value="1"/>
</dbReference>
<dbReference type="AlphaFoldDB" id="A0A1M7YHQ8"/>
<dbReference type="SUPFAM" id="SSF50985">
    <property type="entry name" value="RCC1/BLIP-II"/>
    <property type="match status" value="2"/>
</dbReference>
<dbReference type="PANTHER" id="PTHR45982:SF1">
    <property type="entry name" value="REGULATOR OF CHROMOSOME CONDENSATION"/>
    <property type="match status" value="1"/>
</dbReference>
<dbReference type="GO" id="GO:0005085">
    <property type="term" value="F:guanyl-nucleotide exchange factor activity"/>
    <property type="evidence" value="ECO:0007669"/>
    <property type="project" value="TreeGrafter"/>
</dbReference>
<sequence length="363" mass="38614">MKKKLVLVFIFMFVVELFGIQEKASASSPRVIDVEAGFYHTIALKDDGTVWAWGLNEFGQLGDGTYTNRNYPVQVGGLSGIKAVDAGDFYNIALKDDGTVWLWGYNEGGQLGDGTSIRRVTPVQAIGLSGIIDISGGEDGTIALKNDGTVWFWGTRKTDGSQHPTPYQIPDFGNVTSIKAGNNHYLALKSDGTLWAWGCNPDGELGDGTTIDRFSPVYIMSGVSKIGTGPCQSYAIKNDGTVWSWGYNGTGVLGDGTLGNSKLSPVQMIGATDVKYITGGHYHTIVLKNDGTVWGCGYDRYGELGEGIICNGNNSNVKTTLIQLSGISGAKTVAAGVDEFTVVSLQDGSVWGCGLNNYGQLGN</sequence>
<evidence type="ECO:0000313" key="4">
    <source>
        <dbReference type="EMBL" id="SHO52048.1"/>
    </source>
</evidence>
<accession>A0A1M7YHQ8</accession>
<dbReference type="Gene3D" id="2.130.10.30">
    <property type="entry name" value="Regulator of chromosome condensation 1/beta-lactamase-inhibitor protein II"/>
    <property type="match status" value="2"/>
</dbReference>